<dbReference type="InterPro" id="IPR018490">
    <property type="entry name" value="cNMP-bd_dom_sf"/>
</dbReference>
<feature type="region of interest" description="Disordered" evidence="1">
    <location>
        <begin position="773"/>
        <end position="839"/>
    </location>
</feature>
<feature type="region of interest" description="Disordered" evidence="1">
    <location>
        <begin position="660"/>
        <end position="686"/>
    </location>
</feature>
<feature type="region of interest" description="Disordered" evidence="1">
    <location>
        <begin position="1"/>
        <end position="36"/>
    </location>
</feature>
<evidence type="ECO:0000313" key="4">
    <source>
        <dbReference type="Proteomes" id="UP001295684"/>
    </source>
</evidence>
<dbReference type="PANTHER" id="PTHR23011:SF28">
    <property type="entry name" value="CYCLIC NUCLEOTIDE-BINDING DOMAIN CONTAINING PROTEIN"/>
    <property type="match status" value="1"/>
</dbReference>
<feature type="domain" description="Cyclic nucleotide-binding" evidence="2">
    <location>
        <begin position="351"/>
        <end position="468"/>
    </location>
</feature>
<name>A0AAD1UJX4_EUPCR</name>
<dbReference type="EMBL" id="CAMPGE010011289">
    <property type="protein sequence ID" value="CAI2370124.1"/>
    <property type="molecule type" value="Genomic_DNA"/>
</dbReference>
<feature type="domain" description="Cyclic nucleotide-binding" evidence="2">
    <location>
        <begin position="126"/>
        <end position="176"/>
    </location>
</feature>
<feature type="region of interest" description="Disordered" evidence="1">
    <location>
        <begin position="896"/>
        <end position="930"/>
    </location>
</feature>
<feature type="compositionally biased region" description="Polar residues" evidence="1">
    <location>
        <begin position="902"/>
        <end position="912"/>
    </location>
</feature>
<dbReference type="PROSITE" id="PS50042">
    <property type="entry name" value="CNMP_BINDING_3"/>
    <property type="match status" value="3"/>
</dbReference>
<keyword evidence="4" id="KW-1185">Reference proteome</keyword>
<dbReference type="InterPro" id="IPR014710">
    <property type="entry name" value="RmlC-like_jellyroll"/>
</dbReference>
<dbReference type="AlphaFoldDB" id="A0AAD1UJX4"/>
<feature type="compositionally biased region" description="Polar residues" evidence="1">
    <location>
        <begin position="774"/>
        <end position="805"/>
    </location>
</feature>
<feature type="domain" description="Cyclic nucleotide-binding" evidence="2">
    <location>
        <begin position="287"/>
        <end position="348"/>
    </location>
</feature>
<sequence>MDNEQLELDRSGSQNESSCSEVEELSQRKFTRRQKDKRKTLGSLRHLFKTNLSETAMHLYSRRSEFEEIFHKIGIQECMFKKTKEEKEKRFVTFSDVKKILRKNAAERKYSHIQDLSYYFRNNPYFIKYEEENGLENLHLLYKAMKYQTVGKNKFVIKYGEVGTKFYIILRGSVSVRIPSKITMELSFRGLLEMLVENEAWIVDNEKFGAVLTIIQRLIPEIVQTSYKTKLNFKLTKKILAGEKRVDSMRKYGAKLPSFQDLQYDDPYYVAPQEDSKEISFDLMHKVATLRVGVGFGELALMNDSPRAATIMTEEDCQFAIINKIDFKTVMDKIYKKRYADTVSFLSQFNFLNYLTRKTKEKLCHHFIVEKCGVGQKIICEGSPLGYIYLIKNGEFEVTKSVFVNPNLGKLKKFKILGFDHSEKLKYLKIYSRKQQKYLEKLQNASFKHLISSENIPLQKIKEGFDYKKQMIKISKIGNYECFGLIEAVFSCPYSITNIKCLSKDSILYKIKREEFFLKVHYNSEILIDTVKQRMSLLSRRLLKVYETLNQFESEIHDTISSEYDPPKASTRKRNTVTFQYTHSQMAAPEPEPAKAIGKSSFSYLMLTQKDKSEENETAKEVSTCFTKTCSEKVYYLCCFSGNAKEGKREKIDLNTVASKVSNSDEEDHSGIEEKKGQFLEVKEPHNKNRRKSVMIDQIKAQESFKGFGKQDIIICNDDIHDYQNSNSRIEKNTKNQHQSSTSIHRGLLNNSTSFNTIIHNSSKQDKKVIIKLTQPQNSKSKNPSTYLPKFSSQNMPKPSLNPSQNPKPPIHSPKLTSQPINAPFTPIPKQNSKPSSPFSPIPFSTLFRGKTRFNDLMAYLPKISSTIMISKRKELRVGSPIEQKTQLKEKLCMSPKRVRSTQRLPVSSCKPTPTFPPRAHPKPSHYRTTKKLSTPYSHLRPALSPLRIHQCRRKDQKCTNKHADKAKSPVVMSNPRISPIHVQIGLQNVRSQERLFTKRIQSQIYLMRIQTLHSNQ</sequence>
<gene>
    <name evidence="3" type="ORF">ECRASSUSDP1_LOCUS11432</name>
</gene>
<dbReference type="Proteomes" id="UP001295684">
    <property type="component" value="Unassembled WGS sequence"/>
</dbReference>
<feature type="compositionally biased region" description="Basic residues" evidence="1">
    <location>
        <begin position="920"/>
        <end position="930"/>
    </location>
</feature>
<organism evidence="3 4">
    <name type="scientific">Euplotes crassus</name>
    <dbReference type="NCBI Taxonomy" id="5936"/>
    <lineage>
        <taxon>Eukaryota</taxon>
        <taxon>Sar</taxon>
        <taxon>Alveolata</taxon>
        <taxon>Ciliophora</taxon>
        <taxon>Intramacronucleata</taxon>
        <taxon>Spirotrichea</taxon>
        <taxon>Hypotrichia</taxon>
        <taxon>Euplotida</taxon>
        <taxon>Euplotidae</taxon>
        <taxon>Moneuplotes</taxon>
    </lineage>
</organism>
<reference evidence="3" key="1">
    <citation type="submission" date="2023-07" db="EMBL/GenBank/DDBJ databases">
        <authorList>
            <consortium name="AG Swart"/>
            <person name="Singh M."/>
            <person name="Singh A."/>
            <person name="Seah K."/>
            <person name="Emmerich C."/>
        </authorList>
    </citation>
    <scope>NUCLEOTIDE SEQUENCE</scope>
    <source>
        <strain evidence="3">DP1</strain>
    </source>
</reference>
<dbReference type="CDD" id="cd00038">
    <property type="entry name" value="CAP_ED"/>
    <property type="match status" value="1"/>
</dbReference>
<feature type="compositionally biased region" description="Polar residues" evidence="1">
    <location>
        <begin position="11"/>
        <end position="20"/>
    </location>
</feature>
<protein>
    <recommendedName>
        <fullName evidence="2">Cyclic nucleotide-binding domain-containing protein</fullName>
    </recommendedName>
</protein>
<dbReference type="Gene3D" id="2.60.120.10">
    <property type="entry name" value="Jelly Rolls"/>
    <property type="match status" value="3"/>
</dbReference>
<dbReference type="PROSITE" id="PS00889">
    <property type="entry name" value="CNMP_BINDING_2"/>
    <property type="match status" value="1"/>
</dbReference>
<feature type="compositionally biased region" description="Basic and acidic residues" evidence="1">
    <location>
        <begin position="669"/>
        <end position="686"/>
    </location>
</feature>
<dbReference type="PANTHER" id="PTHR23011">
    <property type="entry name" value="CYCLIC NUCLEOTIDE-BINDING DOMAIN CONTAINING PROTEIN"/>
    <property type="match status" value="1"/>
</dbReference>
<evidence type="ECO:0000256" key="1">
    <source>
        <dbReference type="SAM" id="MobiDB-lite"/>
    </source>
</evidence>
<dbReference type="SUPFAM" id="SSF51206">
    <property type="entry name" value="cAMP-binding domain-like"/>
    <property type="match status" value="2"/>
</dbReference>
<dbReference type="InterPro" id="IPR018488">
    <property type="entry name" value="cNMP-bd_CS"/>
</dbReference>
<comment type="caution">
    <text evidence="3">The sequence shown here is derived from an EMBL/GenBank/DDBJ whole genome shotgun (WGS) entry which is preliminary data.</text>
</comment>
<evidence type="ECO:0000313" key="3">
    <source>
        <dbReference type="EMBL" id="CAI2370124.1"/>
    </source>
</evidence>
<evidence type="ECO:0000259" key="2">
    <source>
        <dbReference type="PROSITE" id="PS50042"/>
    </source>
</evidence>
<proteinExistence type="predicted"/>
<accession>A0AAD1UJX4</accession>
<dbReference type="PROSITE" id="PS00888">
    <property type="entry name" value="CNMP_BINDING_1"/>
    <property type="match status" value="1"/>
</dbReference>
<dbReference type="InterPro" id="IPR000595">
    <property type="entry name" value="cNMP-bd_dom"/>
</dbReference>